<reference evidence="3 4" key="1">
    <citation type="submission" date="2020-04" db="EMBL/GenBank/DDBJ databases">
        <authorList>
            <person name="Alioto T."/>
            <person name="Alioto T."/>
            <person name="Gomez Garrido J."/>
        </authorList>
    </citation>
    <scope>NUCLEOTIDE SEQUENCE [LARGE SCALE GENOMIC DNA]</scope>
</reference>
<feature type="transmembrane region" description="Helical" evidence="2">
    <location>
        <begin position="6"/>
        <end position="25"/>
    </location>
</feature>
<organism evidence="3 4">
    <name type="scientific">Cloeon dipterum</name>
    <dbReference type="NCBI Taxonomy" id="197152"/>
    <lineage>
        <taxon>Eukaryota</taxon>
        <taxon>Metazoa</taxon>
        <taxon>Ecdysozoa</taxon>
        <taxon>Arthropoda</taxon>
        <taxon>Hexapoda</taxon>
        <taxon>Insecta</taxon>
        <taxon>Pterygota</taxon>
        <taxon>Palaeoptera</taxon>
        <taxon>Ephemeroptera</taxon>
        <taxon>Pisciforma</taxon>
        <taxon>Baetidae</taxon>
        <taxon>Cloeon</taxon>
    </lineage>
</organism>
<keyword evidence="4" id="KW-1185">Reference proteome</keyword>
<keyword evidence="2" id="KW-0812">Transmembrane</keyword>
<feature type="region of interest" description="Disordered" evidence="1">
    <location>
        <begin position="44"/>
        <end position="66"/>
    </location>
</feature>
<keyword evidence="2" id="KW-1133">Transmembrane helix</keyword>
<name>A0A8S1DSP7_9INSE</name>
<proteinExistence type="predicted"/>
<protein>
    <submittedName>
        <fullName evidence="3">Uncharacterized protein</fullName>
    </submittedName>
</protein>
<evidence type="ECO:0000256" key="1">
    <source>
        <dbReference type="SAM" id="MobiDB-lite"/>
    </source>
</evidence>
<comment type="caution">
    <text evidence="3">The sequence shown here is derived from an EMBL/GenBank/DDBJ whole genome shotgun (WGS) entry which is preliminary data.</text>
</comment>
<gene>
    <name evidence="3" type="ORF">CLODIP_2_CD03469</name>
</gene>
<dbReference type="EMBL" id="CADEPI010000325">
    <property type="protein sequence ID" value="CAB3383831.1"/>
    <property type="molecule type" value="Genomic_DNA"/>
</dbReference>
<evidence type="ECO:0000313" key="4">
    <source>
        <dbReference type="Proteomes" id="UP000494165"/>
    </source>
</evidence>
<dbReference type="AlphaFoldDB" id="A0A8S1DSP7"/>
<dbReference type="Proteomes" id="UP000494165">
    <property type="component" value="Unassembled WGS sequence"/>
</dbReference>
<accession>A0A8S1DSP7</accession>
<sequence length="66" mass="7887">MTPFVEFVLFLITIVGIIVISRVLFNFWNCYSVWREDQIDQMPLAPHHPEDEFYESPPPYSEHEES</sequence>
<evidence type="ECO:0000256" key="2">
    <source>
        <dbReference type="SAM" id="Phobius"/>
    </source>
</evidence>
<keyword evidence="2" id="KW-0472">Membrane</keyword>
<evidence type="ECO:0000313" key="3">
    <source>
        <dbReference type="EMBL" id="CAB3383831.1"/>
    </source>
</evidence>